<sequence length="306" mass="34611">MLWERPAQPHCAQTSRGILAALLFQYEEELYTLVRAFALYHLAQQGVTISPETKDIIRDSAPSDAILTTQSIDILPSGRQVIGASTIIPYRTRWSANDHLREHDALTVGSPEARVGFSRFGMRPAGYHLRGMFTPLSYLSICSRAGLDWGPLLQNRSKSSFVYAVAVFGRRESYRIRLQREWRTCKVDVILPANKYCRLARAHYPYRRPLRRLVLALYDGPTTLPEGHGRHSRALLVQYEDPQQVCAALGLPYVIMICGSLRYSPENPHYTQPHSARSDEAPAAFDAILSKDQVQYVRGIRGRDPS</sequence>
<keyword evidence="2" id="KW-1185">Reference proteome</keyword>
<dbReference type="Proteomes" id="UP001221757">
    <property type="component" value="Unassembled WGS sequence"/>
</dbReference>
<reference evidence="1" key="1">
    <citation type="submission" date="2023-03" db="EMBL/GenBank/DDBJ databases">
        <title>Massive genome expansion in bonnet fungi (Mycena s.s.) driven by repeated elements and novel gene families across ecological guilds.</title>
        <authorList>
            <consortium name="Lawrence Berkeley National Laboratory"/>
            <person name="Harder C.B."/>
            <person name="Miyauchi S."/>
            <person name="Viragh M."/>
            <person name="Kuo A."/>
            <person name="Thoen E."/>
            <person name="Andreopoulos B."/>
            <person name="Lu D."/>
            <person name="Skrede I."/>
            <person name="Drula E."/>
            <person name="Henrissat B."/>
            <person name="Morin E."/>
            <person name="Kohler A."/>
            <person name="Barry K."/>
            <person name="LaButti K."/>
            <person name="Morin E."/>
            <person name="Salamov A."/>
            <person name="Lipzen A."/>
            <person name="Mereny Z."/>
            <person name="Hegedus B."/>
            <person name="Baldrian P."/>
            <person name="Stursova M."/>
            <person name="Weitz H."/>
            <person name="Taylor A."/>
            <person name="Grigoriev I.V."/>
            <person name="Nagy L.G."/>
            <person name="Martin F."/>
            <person name="Kauserud H."/>
        </authorList>
    </citation>
    <scope>NUCLEOTIDE SEQUENCE</scope>
    <source>
        <strain evidence="1">CBHHK067</strain>
    </source>
</reference>
<evidence type="ECO:0000313" key="2">
    <source>
        <dbReference type="Proteomes" id="UP001221757"/>
    </source>
</evidence>
<protein>
    <submittedName>
        <fullName evidence="1">Uncharacterized protein</fullName>
    </submittedName>
</protein>
<dbReference type="EMBL" id="JARKIE010000144">
    <property type="protein sequence ID" value="KAJ7676246.1"/>
    <property type="molecule type" value="Genomic_DNA"/>
</dbReference>
<organism evidence="1 2">
    <name type="scientific">Mycena rosella</name>
    <name type="common">Pink bonnet</name>
    <name type="synonym">Agaricus rosellus</name>
    <dbReference type="NCBI Taxonomy" id="1033263"/>
    <lineage>
        <taxon>Eukaryota</taxon>
        <taxon>Fungi</taxon>
        <taxon>Dikarya</taxon>
        <taxon>Basidiomycota</taxon>
        <taxon>Agaricomycotina</taxon>
        <taxon>Agaricomycetes</taxon>
        <taxon>Agaricomycetidae</taxon>
        <taxon>Agaricales</taxon>
        <taxon>Marasmiineae</taxon>
        <taxon>Mycenaceae</taxon>
        <taxon>Mycena</taxon>
    </lineage>
</organism>
<proteinExistence type="predicted"/>
<gene>
    <name evidence="1" type="ORF">B0H17DRAFT_1207379</name>
</gene>
<comment type="caution">
    <text evidence="1">The sequence shown here is derived from an EMBL/GenBank/DDBJ whole genome shotgun (WGS) entry which is preliminary data.</text>
</comment>
<accession>A0AAD7D3A2</accession>
<name>A0AAD7D3A2_MYCRO</name>
<dbReference type="AlphaFoldDB" id="A0AAD7D3A2"/>
<evidence type="ECO:0000313" key="1">
    <source>
        <dbReference type="EMBL" id="KAJ7676246.1"/>
    </source>
</evidence>